<comment type="caution">
    <text evidence="8">The sequence shown here is derived from an EMBL/GenBank/DDBJ whole genome shotgun (WGS) entry which is preliminary data.</text>
</comment>
<feature type="transmembrane region" description="Helical" evidence="7">
    <location>
        <begin position="158"/>
        <end position="183"/>
    </location>
</feature>
<proteinExistence type="predicted"/>
<evidence type="ECO:0000313" key="9">
    <source>
        <dbReference type="Proteomes" id="UP000567922"/>
    </source>
</evidence>
<evidence type="ECO:0000256" key="3">
    <source>
        <dbReference type="ARBA" id="ARBA00022475"/>
    </source>
</evidence>
<gene>
    <name evidence="8" type="ORF">FHU29_000296</name>
</gene>
<evidence type="ECO:0000256" key="4">
    <source>
        <dbReference type="ARBA" id="ARBA00022692"/>
    </source>
</evidence>
<dbReference type="Pfam" id="PF03547">
    <property type="entry name" value="Mem_trans"/>
    <property type="match status" value="1"/>
</dbReference>
<evidence type="ECO:0008006" key="10">
    <source>
        <dbReference type="Google" id="ProtNLM"/>
    </source>
</evidence>
<feature type="transmembrane region" description="Helical" evidence="7">
    <location>
        <begin position="6"/>
        <end position="27"/>
    </location>
</feature>
<dbReference type="GO" id="GO:0055085">
    <property type="term" value="P:transmembrane transport"/>
    <property type="evidence" value="ECO:0007669"/>
    <property type="project" value="InterPro"/>
</dbReference>
<feature type="transmembrane region" description="Helical" evidence="7">
    <location>
        <begin position="34"/>
        <end position="53"/>
    </location>
</feature>
<keyword evidence="3" id="KW-1003">Cell membrane</keyword>
<evidence type="ECO:0000256" key="6">
    <source>
        <dbReference type="ARBA" id="ARBA00023136"/>
    </source>
</evidence>
<evidence type="ECO:0000256" key="1">
    <source>
        <dbReference type="ARBA" id="ARBA00004141"/>
    </source>
</evidence>
<dbReference type="OrthoDB" id="5405318at2"/>
<evidence type="ECO:0000313" key="8">
    <source>
        <dbReference type="EMBL" id="MBB3035862.1"/>
    </source>
</evidence>
<dbReference type="EMBL" id="JACHWS010000001">
    <property type="protein sequence ID" value="MBB3035862.1"/>
    <property type="molecule type" value="Genomic_DNA"/>
</dbReference>
<dbReference type="PANTHER" id="PTHR36838">
    <property type="entry name" value="AUXIN EFFLUX CARRIER FAMILY PROTEIN"/>
    <property type="match status" value="1"/>
</dbReference>
<keyword evidence="6 7" id="KW-0472">Membrane</keyword>
<dbReference type="RefSeq" id="WP_064439571.1">
    <property type="nucleotide sequence ID" value="NZ_BDDI01000005.1"/>
</dbReference>
<evidence type="ECO:0000256" key="2">
    <source>
        <dbReference type="ARBA" id="ARBA00022448"/>
    </source>
</evidence>
<dbReference type="PANTHER" id="PTHR36838:SF3">
    <property type="entry name" value="TRANSPORTER AUXIN EFFLUX CARRIER EC FAMILY"/>
    <property type="match status" value="1"/>
</dbReference>
<keyword evidence="4 7" id="KW-0812">Transmembrane</keyword>
<feature type="transmembrane region" description="Helical" evidence="7">
    <location>
        <begin position="123"/>
        <end position="146"/>
    </location>
</feature>
<feature type="transmembrane region" description="Helical" evidence="7">
    <location>
        <begin position="293"/>
        <end position="311"/>
    </location>
</feature>
<dbReference type="GO" id="GO:0016020">
    <property type="term" value="C:membrane"/>
    <property type="evidence" value="ECO:0007669"/>
    <property type="project" value="UniProtKB-SubCell"/>
</dbReference>
<keyword evidence="2" id="KW-0813">Transport</keyword>
<comment type="subcellular location">
    <subcellularLocation>
        <location evidence="1">Membrane</location>
        <topology evidence="1">Multi-pass membrane protein</topology>
    </subcellularLocation>
</comment>
<feature type="transmembrane region" description="Helical" evidence="7">
    <location>
        <begin position="259"/>
        <end position="281"/>
    </location>
</feature>
<evidence type="ECO:0000256" key="5">
    <source>
        <dbReference type="ARBA" id="ARBA00022989"/>
    </source>
</evidence>
<feature type="transmembrane region" description="Helical" evidence="7">
    <location>
        <begin position="195"/>
        <end position="213"/>
    </location>
</feature>
<dbReference type="InterPro" id="IPR004776">
    <property type="entry name" value="Mem_transp_PIN-like"/>
</dbReference>
<evidence type="ECO:0000256" key="7">
    <source>
        <dbReference type="SAM" id="Phobius"/>
    </source>
</evidence>
<reference evidence="8 9" key="1">
    <citation type="submission" date="2020-08" db="EMBL/GenBank/DDBJ databases">
        <title>Sequencing the genomes of 1000 actinobacteria strains.</title>
        <authorList>
            <person name="Klenk H.-P."/>
        </authorList>
    </citation>
    <scope>NUCLEOTIDE SEQUENCE [LARGE SCALE GENOMIC DNA]</scope>
    <source>
        <strain evidence="8 9">DSM 45258</strain>
    </source>
</reference>
<dbReference type="AlphaFoldDB" id="A0A839RGL0"/>
<organism evidence="8 9">
    <name type="scientific">Hoyosella altamirensis</name>
    <dbReference type="NCBI Taxonomy" id="616997"/>
    <lineage>
        <taxon>Bacteria</taxon>
        <taxon>Bacillati</taxon>
        <taxon>Actinomycetota</taxon>
        <taxon>Actinomycetes</taxon>
        <taxon>Mycobacteriales</taxon>
        <taxon>Hoyosellaceae</taxon>
        <taxon>Hoyosella</taxon>
    </lineage>
</organism>
<protein>
    <recommendedName>
        <fullName evidence="10">AEC family transporter</fullName>
    </recommendedName>
</protein>
<keyword evidence="9" id="KW-1185">Reference proteome</keyword>
<keyword evidence="5 7" id="KW-1133">Transmembrane helix</keyword>
<name>A0A839RGL0_9ACTN</name>
<feature type="transmembrane region" description="Helical" evidence="7">
    <location>
        <begin position="59"/>
        <end position="82"/>
    </location>
</feature>
<sequence>MSGVVVGFSVIFAVIIIGYLLGLSGVLGSGGEQALSRLVFLVATPALLFTTLSDADLSAILSPTLAVGAGSAVLVGLTYFAISRWWLRRQIPECTVGALASSYVNAINLGLPIAVYVLGDAALVAPILLFQVLVLAPIALTVLEVSTSRTTTGASRSLFKVVIAPLKNPILIGAAAGLAVSLLDVTVPTVIQQPITLVAGISVPGALIAFGLSMHGKRALQRGVSPRRDVAMAAAFKTIVHPIVAFAIGSYVFGLEGHALFSVVVLATLPTAQNVFVFASWYMRGVILARDAAIVTTLAAIPAIAVGTLLLA</sequence>
<feature type="transmembrane region" description="Helical" evidence="7">
    <location>
        <begin position="94"/>
        <end position="117"/>
    </location>
</feature>
<feature type="transmembrane region" description="Helical" evidence="7">
    <location>
        <begin position="234"/>
        <end position="253"/>
    </location>
</feature>
<accession>A0A839RGL0</accession>
<dbReference type="Proteomes" id="UP000567922">
    <property type="component" value="Unassembled WGS sequence"/>
</dbReference>